<evidence type="ECO:0000256" key="1">
    <source>
        <dbReference type="ARBA" id="ARBA00011073"/>
    </source>
</evidence>
<dbReference type="PROSITE" id="PS51892">
    <property type="entry name" value="SUBTILASE"/>
    <property type="match status" value="1"/>
</dbReference>
<dbReference type="Gene3D" id="3.40.50.200">
    <property type="entry name" value="Peptidase S8/S53 domain"/>
    <property type="match status" value="1"/>
</dbReference>
<evidence type="ECO:0000256" key="5">
    <source>
        <dbReference type="PROSITE-ProRule" id="PRU01240"/>
    </source>
</evidence>
<dbReference type="PROSITE" id="PS00137">
    <property type="entry name" value="SUBTILASE_HIS"/>
    <property type="match status" value="1"/>
</dbReference>
<keyword evidence="4 5" id="KW-0720">Serine protease</keyword>
<sequence>MDSGINPDHSDLKGRVTLGWHASSFSNGRDSNGHGTHVASTLGGATYGAAKKVNLISVKVCHYSCPNSGILEGLNWIKTQVQRNKRLSVVNMSLGGGYSSSINDAVHAVLDAGIPVVVAAGNSGKADACHFSPASVSGALTVGATQIDDNLASFSNIGSCVDIYAPGKNIMAANYANNNGYKSLSGTSMASPLVAGAAAGMLQVLRDAGYVSEPSVSVVDDVNYYIVKFAEKDAVKGLPSTNNNNAMLFTTCLVSS</sequence>
<dbReference type="PANTHER" id="PTHR43806:SF11">
    <property type="entry name" value="CEREVISIN-RELATED"/>
    <property type="match status" value="1"/>
</dbReference>
<dbReference type="InParanoid" id="A0A1S3J7B3"/>
<organism evidence="7 8">
    <name type="scientific">Lingula anatina</name>
    <name type="common">Brachiopod</name>
    <name type="synonym">Lingula unguis</name>
    <dbReference type="NCBI Taxonomy" id="7574"/>
    <lineage>
        <taxon>Eukaryota</taxon>
        <taxon>Metazoa</taxon>
        <taxon>Spiralia</taxon>
        <taxon>Lophotrochozoa</taxon>
        <taxon>Brachiopoda</taxon>
        <taxon>Linguliformea</taxon>
        <taxon>Lingulata</taxon>
        <taxon>Lingulida</taxon>
        <taxon>Linguloidea</taxon>
        <taxon>Lingulidae</taxon>
        <taxon>Lingula</taxon>
    </lineage>
</organism>
<dbReference type="PANTHER" id="PTHR43806">
    <property type="entry name" value="PEPTIDASE S8"/>
    <property type="match status" value="1"/>
</dbReference>
<dbReference type="GeneID" id="106170840"/>
<dbReference type="Proteomes" id="UP000085678">
    <property type="component" value="Unplaced"/>
</dbReference>
<name>A0A1S3J7B3_LINAN</name>
<evidence type="ECO:0000259" key="6">
    <source>
        <dbReference type="Pfam" id="PF00082"/>
    </source>
</evidence>
<evidence type="ECO:0000256" key="3">
    <source>
        <dbReference type="ARBA" id="ARBA00022801"/>
    </source>
</evidence>
<keyword evidence="2 5" id="KW-0645">Protease</keyword>
<protein>
    <submittedName>
        <fullName evidence="8">Uncharacterized protein LOC106170840</fullName>
    </submittedName>
</protein>
<keyword evidence="7" id="KW-1185">Reference proteome</keyword>
<dbReference type="InterPro" id="IPR036852">
    <property type="entry name" value="Peptidase_S8/S53_dom_sf"/>
</dbReference>
<feature type="active site" description="Charge relay system" evidence="5">
    <location>
        <position position="2"/>
    </location>
</feature>
<dbReference type="PROSITE" id="PS00138">
    <property type="entry name" value="SUBTILASE_SER"/>
    <property type="match status" value="1"/>
</dbReference>
<feature type="active site" description="Charge relay system" evidence="5">
    <location>
        <position position="188"/>
    </location>
</feature>
<evidence type="ECO:0000256" key="2">
    <source>
        <dbReference type="ARBA" id="ARBA00022670"/>
    </source>
</evidence>
<comment type="similarity">
    <text evidence="1 5">Belongs to the peptidase S8 family.</text>
</comment>
<dbReference type="InterPro" id="IPR023828">
    <property type="entry name" value="Peptidase_S8_Ser-AS"/>
</dbReference>
<dbReference type="InterPro" id="IPR000209">
    <property type="entry name" value="Peptidase_S8/S53_dom"/>
</dbReference>
<dbReference type="GO" id="GO:0005615">
    <property type="term" value="C:extracellular space"/>
    <property type="evidence" value="ECO:0007669"/>
    <property type="project" value="TreeGrafter"/>
</dbReference>
<dbReference type="Pfam" id="PF00082">
    <property type="entry name" value="Peptidase_S8"/>
    <property type="match status" value="1"/>
</dbReference>
<evidence type="ECO:0000313" key="7">
    <source>
        <dbReference type="Proteomes" id="UP000085678"/>
    </source>
</evidence>
<evidence type="ECO:0000256" key="4">
    <source>
        <dbReference type="ARBA" id="ARBA00022825"/>
    </source>
</evidence>
<dbReference type="InterPro" id="IPR022398">
    <property type="entry name" value="Peptidase_S8_His-AS"/>
</dbReference>
<dbReference type="PRINTS" id="PR00723">
    <property type="entry name" value="SUBTILISIN"/>
</dbReference>
<dbReference type="SUPFAM" id="SSF52743">
    <property type="entry name" value="Subtilisin-like"/>
    <property type="match status" value="1"/>
</dbReference>
<evidence type="ECO:0000313" key="8">
    <source>
        <dbReference type="RefSeq" id="XP_013406290.1"/>
    </source>
</evidence>
<reference evidence="8" key="1">
    <citation type="submission" date="2025-08" db="UniProtKB">
        <authorList>
            <consortium name="RefSeq"/>
        </authorList>
    </citation>
    <scope>IDENTIFICATION</scope>
    <source>
        <tissue evidence="8">Gonads</tissue>
    </source>
</reference>
<feature type="domain" description="Peptidase S8/S53" evidence="6">
    <location>
        <begin position="1"/>
        <end position="207"/>
    </location>
</feature>
<proteinExistence type="inferred from homology"/>
<keyword evidence="3 5" id="KW-0378">Hydrolase</keyword>
<dbReference type="CDD" id="cd04077">
    <property type="entry name" value="Peptidases_S8_PCSK9_ProteinaseK_like"/>
    <property type="match status" value="1"/>
</dbReference>
<dbReference type="KEGG" id="lak:106170840"/>
<accession>A0A1S3J7B3</accession>
<feature type="active site" description="Charge relay system" evidence="5">
    <location>
        <position position="34"/>
    </location>
</feature>
<dbReference type="InterPro" id="IPR050131">
    <property type="entry name" value="Peptidase_S8_subtilisin-like"/>
</dbReference>
<dbReference type="GO" id="GO:0004252">
    <property type="term" value="F:serine-type endopeptidase activity"/>
    <property type="evidence" value="ECO:0007669"/>
    <property type="project" value="UniProtKB-UniRule"/>
</dbReference>
<dbReference type="GO" id="GO:0006508">
    <property type="term" value="P:proteolysis"/>
    <property type="evidence" value="ECO:0007669"/>
    <property type="project" value="UniProtKB-KW"/>
</dbReference>
<dbReference type="InterPro" id="IPR034193">
    <property type="entry name" value="PCSK9_ProteinaseK-like"/>
</dbReference>
<dbReference type="RefSeq" id="XP_013406290.1">
    <property type="nucleotide sequence ID" value="XM_013550836.1"/>
</dbReference>
<dbReference type="InterPro" id="IPR015500">
    <property type="entry name" value="Peptidase_S8_subtilisin-rel"/>
</dbReference>
<dbReference type="AlphaFoldDB" id="A0A1S3J7B3"/>
<dbReference type="OrthoDB" id="206201at2759"/>
<gene>
    <name evidence="8" type="primary">LOC106170840</name>
</gene>